<feature type="transmembrane region" description="Helical" evidence="1">
    <location>
        <begin position="80"/>
        <end position="106"/>
    </location>
</feature>
<protein>
    <submittedName>
        <fullName evidence="3">Phosphatase PAP2 family protein</fullName>
    </submittedName>
</protein>
<dbReference type="Proteomes" id="UP000279275">
    <property type="component" value="Unassembled WGS sequence"/>
</dbReference>
<evidence type="ECO:0000256" key="1">
    <source>
        <dbReference type="SAM" id="Phobius"/>
    </source>
</evidence>
<reference evidence="3 4" key="1">
    <citation type="submission" date="2018-10" db="EMBL/GenBank/DDBJ databases">
        <title>Isolation from cow dung.</title>
        <authorList>
            <person name="Ling L."/>
        </authorList>
    </citation>
    <scope>NUCLEOTIDE SEQUENCE [LARGE SCALE GENOMIC DNA]</scope>
    <source>
        <strain evidence="3 4">NEAU-LL90</strain>
    </source>
</reference>
<dbReference type="EMBL" id="RFFH01000001">
    <property type="protein sequence ID" value="RMI35093.1"/>
    <property type="molecule type" value="Genomic_DNA"/>
</dbReference>
<keyword evidence="1" id="KW-1133">Transmembrane helix</keyword>
<feature type="domain" description="Phosphatidic acid phosphatase type 2/haloperoxidase" evidence="2">
    <location>
        <begin position="113"/>
        <end position="226"/>
    </location>
</feature>
<dbReference type="InterPro" id="IPR036938">
    <property type="entry name" value="PAP2/HPO_sf"/>
</dbReference>
<dbReference type="CDD" id="cd03392">
    <property type="entry name" value="PAP2_like_2"/>
    <property type="match status" value="1"/>
</dbReference>
<feature type="transmembrane region" description="Helical" evidence="1">
    <location>
        <begin position="113"/>
        <end position="134"/>
    </location>
</feature>
<dbReference type="SUPFAM" id="SSF48317">
    <property type="entry name" value="Acid phosphatase/Vanadium-dependent haloperoxidase"/>
    <property type="match status" value="1"/>
</dbReference>
<feature type="transmembrane region" description="Helical" evidence="1">
    <location>
        <begin position="154"/>
        <end position="176"/>
    </location>
</feature>
<comment type="caution">
    <text evidence="3">The sequence shown here is derived from an EMBL/GenBank/DDBJ whole genome shotgun (WGS) entry which is preliminary data.</text>
</comment>
<dbReference type="PANTHER" id="PTHR14969">
    <property type="entry name" value="SPHINGOSINE-1-PHOSPHATE PHOSPHOHYDROLASE"/>
    <property type="match status" value="1"/>
</dbReference>
<dbReference type="Gene3D" id="1.20.144.10">
    <property type="entry name" value="Phosphatidic acid phosphatase type 2/haloperoxidase"/>
    <property type="match status" value="2"/>
</dbReference>
<dbReference type="Pfam" id="PF01569">
    <property type="entry name" value="PAP2"/>
    <property type="match status" value="1"/>
</dbReference>
<evidence type="ECO:0000313" key="3">
    <source>
        <dbReference type="EMBL" id="RMI35093.1"/>
    </source>
</evidence>
<sequence length="245" mass="25693">MLGAVLLLICALLIGSAAAVLARRGVLRWAGAAALTTVALLTAGIVELTDAVVEHDGATRIDQPAVDWVLPHRTGWLTRLAVAISDLGDTTTMGAVALVACAWFAYRRRWPQFAVTAAAAAGAGLVVGILKIAVGRARPPVVDHLVTETNQSFPSGHTMGSTAVVGVLTALTVFALRRRAARVAVIAAAAVFVVAVGLSRLYLGVHWPTDIIAGWALGTVDLILCLTLYLRFVRHTEPRMVAQPA</sequence>
<feature type="transmembrane region" description="Helical" evidence="1">
    <location>
        <begin position="183"/>
        <end position="205"/>
    </location>
</feature>
<keyword evidence="1" id="KW-0472">Membrane</keyword>
<dbReference type="InterPro" id="IPR000326">
    <property type="entry name" value="PAP2/HPO"/>
</dbReference>
<feature type="transmembrane region" description="Helical" evidence="1">
    <location>
        <begin position="211"/>
        <end position="230"/>
    </location>
</feature>
<accession>A0A3M2LEV4</accession>
<organism evidence="3 4">
    <name type="scientific">Nocardia stercoris</name>
    <dbReference type="NCBI Taxonomy" id="2483361"/>
    <lineage>
        <taxon>Bacteria</taxon>
        <taxon>Bacillati</taxon>
        <taxon>Actinomycetota</taxon>
        <taxon>Actinomycetes</taxon>
        <taxon>Mycobacteriales</taxon>
        <taxon>Nocardiaceae</taxon>
        <taxon>Nocardia</taxon>
    </lineage>
</organism>
<evidence type="ECO:0000313" key="4">
    <source>
        <dbReference type="Proteomes" id="UP000279275"/>
    </source>
</evidence>
<keyword evidence="1" id="KW-0812">Transmembrane</keyword>
<keyword evidence="4" id="KW-1185">Reference proteome</keyword>
<evidence type="ECO:0000259" key="2">
    <source>
        <dbReference type="SMART" id="SM00014"/>
    </source>
</evidence>
<dbReference type="AlphaFoldDB" id="A0A3M2LEV4"/>
<dbReference type="SMART" id="SM00014">
    <property type="entry name" value="acidPPc"/>
    <property type="match status" value="1"/>
</dbReference>
<gene>
    <name evidence="3" type="ORF">EBN03_01840</name>
</gene>
<dbReference type="PANTHER" id="PTHR14969:SF13">
    <property type="entry name" value="AT30094P"/>
    <property type="match status" value="1"/>
</dbReference>
<proteinExistence type="predicted"/>
<name>A0A3M2LEV4_9NOCA</name>